<dbReference type="Gene3D" id="3.40.50.1820">
    <property type="entry name" value="alpha/beta hydrolase"/>
    <property type="match status" value="1"/>
</dbReference>
<dbReference type="Proteomes" id="UP000214720">
    <property type="component" value="Unassembled WGS sequence"/>
</dbReference>
<dbReference type="InterPro" id="IPR051218">
    <property type="entry name" value="Sec_MonoDiacylglyc_Lipase"/>
</dbReference>
<proteinExistence type="predicted"/>
<sequence>MCVEMARLAYIRFEESEAERTRLESSLALPDFSAITPFVDLATGTQAFGALRESDGLAVVSIRGTEPTKATDLATDLEFSLIDWTESAGRVHDGFARAARSIAAPVAAWLESISALRKTLAMTGHSLGAAVATLLATTYAADHLVTIGSPRVGDAKFIATLSSVQIHRFVDCCDVVTELPPELGGYVHAGPTMYISGTGELDATSDSTQIEEDKAAARADYLRQYAWKTGTVAIRDLADHSPINYVRAILD</sequence>
<dbReference type="EMBL" id="MTHB01000251">
    <property type="protein sequence ID" value="OXC73405.1"/>
    <property type="molecule type" value="Genomic_DNA"/>
</dbReference>
<dbReference type="InterPro" id="IPR029058">
    <property type="entry name" value="AB_hydrolase_fold"/>
</dbReference>
<feature type="domain" description="Fungal lipase-type" evidence="1">
    <location>
        <begin position="59"/>
        <end position="182"/>
    </location>
</feature>
<dbReference type="Pfam" id="PF01764">
    <property type="entry name" value="Lipase_3"/>
    <property type="match status" value="1"/>
</dbReference>
<comment type="caution">
    <text evidence="2">The sequence shown here is derived from an EMBL/GenBank/DDBJ whole genome shotgun (WGS) entry which is preliminary data.</text>
</comment>
<evidence type="ECO:0000313" key="3">
    <source>
        <dbReference type="Proteomes" id="UP000214720"/>
    </source>
</evidence>
<organism evidence="2 3">
    <name type="scientific">Caballeronia sordidicola</name>
    <name type="common">Burkholderia sordidicola</name>
    <dbReference type="NCBI Taxonomy" id="196367"/>
    <lineage>
        <taxon>Bacteria</taxon>
        <taxon>Pseudomonadati</taxon>
        <taxon>Pseudomonadota</taxon>
        <taxon>Betaproteobacteria</taxon>
        <taxon>Burkholderiales</taxon>
        <taxon>Burkholderiaceae</taxon>
        <taxon>Caballeronia</taxon>
    </lineage>
</organism>
<dbReference type="CDD" id="cd00519">
    <property type="entry name" value="Lipase_3"/>
    <property type="match status" value="1"/>
</dbReference>
<dbReference type="GO" id="GO:0006629">
    <property type="term" value="P:lipid metabolic process"/>
    <property type="evidence" value="ECO:0007669"/>
    <property type="project" value="InterPro"/>
</dbReference>
<dbReference type="SUPFAM" id="SSF53474">
    <property type="entry name" value="alpha/beta-Hydrolases"/>
    <property type="match status" value="1"/>
</dbReference>
<gene>
    <name evidence="2" type="ORF">BSU04_37045</name>
</gene>
<dbReference type="PANTHER" id="PTHR45856:SF24">
    <property type="entry name" value="FUNGAL LIPASE-LIKE DOMAIN-CONTAINING PROTEIN"/>
    <property type="match status" value="1"/>
</dbReference>
<evidence type="ECO:0000259" key="1">
    <source>
        <dbReference type="Pfam" id="PF01764"/>
    </source>
</evidence>
<dbReference type="PANTHER" id="PTHR45856">
    <property type="entry name" value="ALPHA/BETA-HYDROLASES SUPERFAMILY PROTEIN"/>
    <property type="match status" value="1"/>
</dbReference>
<dbReference type="InterPro" id="IPR002921">
    <property type="entry name" value="Fungal_lipase-type"/>
</dbReference>
<dbReference type="AlphaFoldDB" id="A0A226WQD6"/>
<protein>
    <submittedName>
        <fullName evidence="2">Lipase family protein</fullName>
    </submittedName>
</protein>
<evidence type="ECO:0000313" key="2">
    <source>
        <dbReference type="EMBL" id="OXC73405.1"/>
    </source>
</evidence>
<reference evidence="3" key="1">
    <citation type="submission" date="2017-01" db="EMBL/GenBank/DDBJ databases">
        <title>Genome Analysis of Deinococcus marmoris KOPRI26562.</title>
        <authorList>
            <person name="Kim J.H."/>
            <person name="Oh H.-M."/>
        </authorList>
    </citation>
    <scope>NUCLEOTIDE SEQUENCE [LARGE SCALE GENOMIC DNA]</scope>
    <source>
        <strain evidence="3">PAMC 26633</strain>
    </source>
</reference>
<name>A0A226WQD6_CABSO</name>
<accession>A0A226WQD6</accession>